<evidence type="ECO:0000313" key="2">
    <source>
        <dbReference type="Proteomes" id="UP000719267"/>
    </source>
</evidence>
<dbReference type="InterPro" id="IPR041662">
    <property type="entry name" value="SusD-like_2"/>
</dbReference>
<evidence type="ECO:0000313" key="1">
    <source>
        <dbReference type="EMBL" id="MBW2961478.1"/>
    </source>
</evidence>
<accession>A0ABS6W0U1</accession>
<dbReference type="RefSeq" id="WP_219039761.1">
    <property type="nucleotide sequence ID" value="NZ_JAHWDF010000005.1"/>
</dbReference>
<comment type="caution">
    <text evidence="1">The sequence shown here is derived from an EMBL/GenBank/DDBJ whole genome shotgun (WGS) entry which is preliminary data.</text>
</comment>
<protein>
    <submittedName>
        <fullName evidence="1">SusD/RagB family nutrient-binding outer membrane lipoprotein</fullName>
    </submittedName>
</protein>
<keyword evidence="1" id="KW-0449">Lipoprotein</keyword>
<reference evidence="1 2" key="1">
    <citation type="submission" date="2021-07" db="EMBL/GenBank/DDBJ databases">
        <title>Mesonia aestuariivivens sp. nov., isolated from a tidal flat.</title>
        <authorList>
            <person name="Kim Y.-O."/>
            <person name="Yoon J.-H."/>
        </authorList>
    </citation>
    <scope>NUCLEOTIDE SEQUENCE [LARGE SCALE GENOMIC DNA]</scope>
    <source>
        <strain evidence="1 2">JHPTF-M18</strain>
    </source>
</reference>
<name>A0ABS6W0U1_9FLAO</name>
<dbReference type="Pfam" id="PF12771">
    <property type="entry name" value="SusD-like_2"/>
    <property type="match status" value="1"/>
</dbReference>
<gene>
    <name evidence="1" type="ORF">KW502_06670</name>
</gene>
<dbReference type="EMBL" id="JAHWDF010000005">
    <property type="protein sequence ID" value="MBW2961478.1"/>
    <property type="molecule type" value="Genomic_DNA"/>
</dbReference>
<sequence>MKKYIVSIFSLLLLISCSDDKYERMNVDPKNPSSVPAEYLFSSASKELMDQVTNLNVNTNIFRFVSQYLTSTTYTQEPNYNLTDRNIPGSHFTLLYRNVLIDLKDAEEFAIANDQLLEESEVNARLAQIHVLQVFTWQYLVDTFGNVPYTEALDTENTTPVYDDANAIYEDLINKLIDNNENFGGQGFPGGEDLIYDGNMDKWQKFSNSLLLRLGMRLTESNPELANLAVQTAVSNGLMTSNDDNAIFQYLNSTPNTNPLWEDLVQSGRNDFVAANTIVDYMNDLEDPRRTVYFDDNLEDGYNGGTYGASNSYSANTHIGAEFRDPAHPGILMDYTEVEFLLTEAAARGIAGVNDAESHYENAITASMQYWLGDDVDVDSYLDQDNVAYSDDNWEETVALQFWLAMYDNAFQGWYVWRKFDAPVLNIPSVTENPVPLRFTYPILEQNLNGASYNEAANAIGGDTQQTPLFWDVQ</sequence>
<dbReference type="PROSITE" id="PS51257">
    <property type="entry name" value="PROKAR_LIPOPROTEIN"/>
    <property type="match status" value="1"/>
</dbReference>
<dbReference type="Proteomes" id="UP000719267">
    <property type="component" value="Unassembled WGS sequence"/>
</dbReference>
<organism evidence="1 2">
    <name type="scientific">Mesonia aestuariivivens</name>
    <dbReference type="NCBI Taxonomy" id="2796128"/>
    <lineage>
        <taxon>Bacteria</taxon>
        <taxon>Pseudomonadati</taxon>
        <taxon>Bacteroidota</taxon>
        <taxon>Flavobacteriia</taxon>
        <taxon>Flavobacteriales</taxon>
        <taxon>Flavobacteriaceae</taxon>
        <taxon>Mesonia</taxon>
    </lineage>
</organism>
<proteinExistence type="predicted"/>
<keyword evidence="2" id="KW-1185">Reference proteome</keyword>